<dbReference type="PROSITE" id="PS51163">
    <property type="entry name" value="YRDC"/>
    <property type="match status" value="1"/>
</dbReference>
<gene>
    <name evidence="3" type="ORF">TUM4438_42720</name>
</gene>
<proteinExistence type="inferred from homology"/>
<sequence>MFLPYTPLHQLLLDALKRPLVMTSANLSGEPIIINSEEISSKLGHVVDYILDHDRIILNGCDDSVVQVINDKVQVLRLARGYAPLSIHTPNPIKQQTLAIGAQQKNSLCFGVENNLFLSPYIGDIVSVEAEDYFHKTLETFTRLYQFSSQHIVHDLHPDYITSQWAVEQAESQTARTIRLTSVQHHYAHILSVMAANQMTTPVLGFSFDGTGLGDDHTLWGGEVILCDVHDYQRLAHIKPFQLIGGEQAIKQPYRVLLSLLLEKYSKQELTRLKLTPLANINPNVLNNLTAIWSNNTSIKCSSVGRLFDAVAVLLGLVTDIQYEGQAGILIETAANRVVNENNINFYHSKNSTENDINHAGDKLSMTLHWQAKDSAWDASDLIAQLVDHVVSEPLTEIRTALLAKAFMDAIANMVCDCAKQLNPLHCPKPLTKQSQQNHVPYPIVLSGGVFQNHYLLSLC</sequence>
<dbReference type="InterPro" id="IPR051060">
    <property type="entry name" value="Carbamoyltrans_HypF-like"/>
</dbReference>
<accession>A0ABQ4PR10</accession>
<feature type="domain" description="YrdC-like" evidence="2">
    <location>
        <begin position="1"/>
        <end position="81"/>
    </location>
</feature>
<dbReference type="PANTHER" id="PTHR42959:SF1">
    <property type="entry name" value="CARBAMOYLTRANSFERASE HYPF"/>
    <property type="match status" value="1"/>
</dbReference>
<dbReference type="InterPro" id="IPR006070">
    <property type="entry name" value="Sua5-like_dom"/>
</dbReference>
<dbReference type="InterPro" id="IPR017945">
    <property type="entry name" value="DHBP_synth_RibB-like_a/b_dom"/>
</dbReference>
<evidence type="ECO:0000256" key="1">
    <source>
        <dbReference type="ARBA" id="ARBA00008097"/>
    </source>
</evidence>
<dbReference type="InterPro" id="IPR055128">
    <property type="entry name" value="HypF_C_2"/>
</dbReference>
<dbReference type="Pfam" id="PF22521">
    <property type="entry name" value="HypF_C_2"/>
    <property type="match status" value="1"/>
</dbReference>
<dbReference type="PANTHER" id="PTHR42959">
    <property type="entry name" value="CARBAMOYLTRANSFERASE"/>
    <property type="match status" value="1"/>
</dbReference>
<evidence type="ECO:0000313" key="3">
    <source>
        <dbReference type="EMBL" id="GIU51810.1"/>
    </source>
</evidence>
<dbReference type="SUPFAM" id="SSF55821">
    <property type="entry name" value="YrdC/RibB"/>
    <property type="match status" value="1"/>
</dbReference>
<name>A0ABQ4PR10_9GAMM</name>
<organism evidence="3 4">
    <name type="scientific">Shewanella sairae</name>
    <dbReference type="NCBI Taxonomy" id="190310"/>
    <lineage>
        <taxon>Bacteria</taxon>
        <taxon>Pseudomonadati</taxon>
        <taxon>Pseudomonadota</taxon>
        <taxon>Gammaproteobacteria</taxon>
        <taxon>Alteromonadales</taxon>
        <taxon>Shewanellaceae</taxon>
        <taxon>Shewanella</taxon>
    </lineage>
</organism>
<dbReference type="Pfam" id="PF01300">
    <property type="entry name" value="Sua5_yciO_yrdC"/>
    <property type="match status" value="1"/>
</dbReference>
<dbReference type="Pfam" id="PF17788">
    <property type="entry name" value="HypF_C"/>
    <property type="match status" value="1"/>
</dbReference>
<evidence type="ECO:0000313" key="4">
    <source>
        <dbReference type="Proteomes" id="UP000887104"/>
    </source>
</evidence>
<dbReference type="EMBL" id="BPEY01000133">
    <property type="protein sequence ID" value="GIU51810.1"/>
    <property type="molecule type" value="Genomic_DNA"/>
</dbReference>
<comment type="caution">
    <text evidence="3">The sequence shown here is derived from an EMBL/GenBank/DDBJ whole genome shotgun (WGS) entry which is preliminary data.</text>
</comment>
<comment type="similarity">
    <text evidence="1">Belongs to the carbamoyltransferase HypF family.</text>
</comment>
<dbReference type="Gene3D" id="3.90.870.40">
    <property type="match status" value="1"/>
</dbReference>
<dbReference type="Gene3D" id="3.30.420.360">
    <property type="match status" value="1"/>
</dbReference>
<reference evidence="3" key="1">
    <citation type="submission" date="2021-05" db="EMBL/GenBank/DDBJ databases">
        <title>Molecular characterization for Shewanella algae harboring chromosomal blaOXA-55-like strains isolated from clinical and environment sample.</title>
        <authorList>
            <person name="Ohama Y."/>
            <person name="Aoki K."/>
            <person name="Harada S."/>
            <person name="Moriya K."/>
            <person name="Ishii Y."/>
            <person name="Tateda K."/>
        </authorList>
    </citation>
    <scope>NUCLEOTIDE SEQUENCE</scope>
    <source>
        <strain evidence="3">JCM 11563</strain>
    </source>
</reference>
<dbReference type="Gene3D" id="3.30.420.40">
    <property type="match status" value="1"/>
</dbReference>
<evidence type="ECO:0000259" key="2">
    <source>
        <dbReference type="PROSITE" id="PS51163"/>
    </source>
</evidence>
<dbReference type="InterPro" id="IPR041440">
    <property type="entry name" value="HypF_C"/>
</dbReference>
<dbReference type="Proteomes" id="UP000887104">
    <property type="component" value="Unassembled WGS sequence"/>
</dbReference>
<protein>
    <recommendedName>
        <fullName evidence="2">YrdC-like domain-containing protein</fullName>
    </recommendedName>
</protein>
<keyword evidence="4" id="KW-1185">Reference proteome</keyword>